<dbReference type="Pfam" id="PF13878">
    <property type="entry name" value="zf-C2H2_3"/>
    <property type="match status" value="1"/>
</dbReference>
<comment type="similarity">
    <text evidence="2">Belongs to the acetyltransferase family. ECO subfamily.</text>
</comment>
<dbReference type="GO" id="GO:0005634">
    <property type="term" value="C:nucleus"/>
    <property type="evidence" value="ECO:0007669"/>
    <property type="project" value="UniProtKB-SubCell"/>
</dbReference>
<evidence type="ECO:0000259" key="11">
    <source>
        <dbReference type="Pfam" id="PF13878"/>
    </source>
</evidence>
<feature type="compositionally biased region" description="Basic and acidic residues" evidence="10">
    <location>
        <begin position="37"/>
        <end position="52"/>
    </location>
</feature>
<evidence type="ECO:0000256" key="7">
    <source>
        <dbReference type="ARBA" id="ARBA00023242"/>
    </source>
</evidence>
<comment type="subcellular location">
    <subcellularLocation>
        <location evidence="1">Nucleus</location>
    </subcellularLocation>
</comment>
<feature type="region of interest" description="Disordered" evidence="10">
    <location>
        <begin position="249"/>
        <end position="414"/>
    </location>
</feature>
<feature type="compositionally biased region" description="Polar residues" evidence="10">
    <location>
        <begin position="275"/>
        <end position="287"/>
    </location>
</feature>
<dbReference type="PANTHER" id="PTHR45884">
    <property type="entry name" value="N-ACETYLTRANSFERASE ECO"/>
    <property type="match status" value="1"/>
</dbReference>
<evidence type="ECO:0000256" key="3">
    <source>
        <dbReference type="ARBA" id="ARBA00022679"/>
    </source>
</evidence>
<dbReference type="GO" id="GO:0000785">
    <property type="term" value="C:chromatin"/>
    <property type="evidence" value="ECO:0007669"/>
    <property type="project" value="TreeGrafter"/>
</dbReference>
<name>A0A8S1IRM0_9CHLO</name>
<keyword evidence="3" id="KW-0808">Transferase</keyword>
<keyword evidence="4" id="KW-0479">Metal-binding</keyword>
<dbReference type="GO" id="GO:0061733">
    <property type="term" value="F:protein-lysine-acetyltransferase activity"/>
    <property type="evidence" value="ECO:0007669"/>
    <property type="project" value="TreeGrafter"/>
</dbReference>
<dbReference type="GO" id="GO:0007064">
    <property type="term" value="P:mitotic sister chromatid cohesion"/>
    <property type="evidence" value="ECO:0007669"/>
    <property type="project" value="TreeGrafter"/>
</dbReference>
<dbReference type="Pfam" id="PF13880">
    <property type="entry name" value="Acetyltransf_13"/>
    <property type="match status" value="1"/>
</dbReference>
<evidence type="ECO:0000256" key="9">
    <source>
        <dbReference type="ARBA" id="ARBA00023315"/>
    </source>
</evidence>
<evidence type="ECO:0000259" key="12">
    <source>
        <dbReference type="Pfam" id="PF13880"/>
    </source>
</evidence>
<dbReference type="EMBL" id="CAJHUC010000709">
    <property type="protein sequence ID" value="CAD7697768.1"/>
    <property type="molecule type" value="Genomic_DNA"/>
</dbReference>
<keyword evidence="9" id="KW-0012">Acyltransferase</keyword>
<evidence type="ECO:0000313" key="13">
    <source>
        <dbReference type="EMBL" id="CAD7697768.1"/>
    </source>
</evidence>
<feature type="region of interest" description="Disordered" evidence="10">
    <location>
        <begin position="72"/>
        <end position="105"/>
    </location>
</feature>
<evidence type="ECO:0000256" key="2">
    <source>
        <dbReference type="ARBA" id="ARBA00005816"/>
    </source>
</evidence>
<dbReference type="OrthoDB" id="513947at2759"/>
<feature type="domain" description="N-acetyltransferase ESCO zinc-finger" evidence="11">
    <location>
        <begin position="112"/>
        <end position="150"/>
    </location>
</feature>
<protein>
    <submittedName>
        <fullName evidence="13">Uncharacterized protein</fullName>
    </submittedName>
</protein>
<evidence type="ECO:0000313" key="14">
    <source>
        <dbReference type="Proteomes" id="UP000708148"/>
    </source>
</evidence>
<dbReference type="Proteomes" id="UP000708148">
    <property type="component" value="Unassembled WGS sequence"/>
</dbReference>
<feature type="domain" description="N-acetyltransferase ESCO acetyl-transferase" evidence="12">
    <location>
        <begin position="426"/>
        <end position="493"/>
    </location>
</feature>
<dbReference type="InterPro" id="IPR028005">
    <property type="entry name" value="AcTrfase_ESCO_Znf_dom"/>
</dbReference>
<keyword evidence="6" id="KW-0862">Zinc</keyword>
<comment type="caution">
    <text evidence="13">The sequence shown here is derived from an EMBL/GenBank/DDBJ whole genome shotgun (WGS) entry which is preliminary data.</text>
</comment>
<reference evidence="13" key="1">
    <citation type="submission" date="2020-12" db="EMBL/GenBank/DDBJ databases">
        <authorList>
            <person name="Iha C."/>
        </authorList>
    </citation>
    <scope>NUCLEOTIDE SEQUENCE</scope>
</reference>
<proteinExistence type="inferred from homology"/>
<keyword evidence="5" id="KW-0863">Zinc-finger</keyword>
<feature type="compositionally biased region" description="Basic and acidic residues" evidence="10">
    <location>
        <begin position="324"/>
        <end position="336"/>
    </location>
</feature>
<keyword evidence="7" id="KW-0539">Nucleus</keyword>
<sequence>MVSGKTIADFFVGDGRSTGATILGKRSRRDGPGMGRFEGRGSEGAGADDRPRPGPHIKTYFSKKAAARALSCGAVQSTTTPGSDAKRAKSRRLVSDVGPSVAEGPTPQRLVQLHLDFGQKDFDSKQCRVCGMRYAIGIKEDEDVHRRFHTEKLEGVKFKGWASERMIWQDRGQERVVIVTPEDPPLHWWKVQDVCHLIEEDLGTPKDWILKNASKVFLYIADQRVIGCAVVECVTQAYRVVLSGGCQSPAPAASRVMGSTPMTPSSCPVPASPTGPLSMTPMSSSASVRAAGDEGNADGSSDRPALRRPLACTPQEAGAGQQDRSADRNAGRDTPRRSPASTAEEVDSVSGAYGPLGPMPRPVETHCADADNNGGDGPNRQPRGSIFNVRTPAKSGLLRTAGPAGRGRRGPADRGVLMLDKSRPVRVSCGVRAMWVCLRHRRRGVASRQLDAVRGHALFGYVVPRRELAFTQLTEEGRRLAEAYLGDAPMCVYE</sequence>
<accession>A0A8S1IRM0</accession>
<evidence type="ECO:0000256" key="6">
    <source>
        <dbReference type="ARBA" id="ARBA00022833"/>
    </source>
</evidence>
<evidence type="ECO:0000256" key="4">
    <source>
        <dbReference type="ARBA" id="ARBA00022723"/>
    </source>
</evidence>
<feature type="region of interest" description="Disordered" evidence="10">
    <location>
        <begin position="1"/>
        <end position="55"/>
    </location>
</feature>
<evidence type="ECO:0000256" key="5">
    <source>
        <dbReference type="ARBA" id="ARBA00022771"/>
    </source>
</evidence>
<gene>
    <name evidence="13" type="ORF">OSTQU699_LOCUS3129</name>
</gene>
<evidence type="ECO:0000256" key="10">
    <source>
        <dbReference type="SAM" id="MobiDB-lite"/>
    </source>
</evidence>
<keyword evidence="14" id="KW-1185">Reference proteome</keyword>
<dbReference type="AlphaFoldDB" id="A0A8S1IRM0"/>
<evidence type="ECO:0000256" key="1">
    <source>
        <dbReference type="ARBA" id="ARBA00004123"/>
    </source>
</evidence>
<dbReference type="GO" id="GO:0008270">
    <property type="term" value="F:zinc ion binding"/>
    <property type="evidence" value="ECO:0007669"/>
    <property type="project" value="UniProtKB-KW"/>
</dbReference>
<organism evidence="13 14">
    <name type="scientific">Ostreobium quekettii</name>
    <dbReference type="NCBI Taxonomy" id="121088"/>
    <lineage>
        <taxon>Eukaryota</taxon>
        <taxon>Viridiplantae</taxon>
        <taxon>Chlorophyta</taxon>
        <taxon>core chlorophytes</taxon>
        <taxon>Ulvophyceae</taxon>
        <taxon>TCBD clade</taxon>
        <taxon>Bryopsidales</taxon>
        <taxon>Ostreobineae</taxon>
        <taxon>Ostreobiaceae</taxon>
        <taxon>Ostreobium</taxon>
    </lineage>
</organism>
<keyword evidence="8" id="KW-0131">Cell cycle</keyword>
<evidence type="ECO:0000256" key="8">
    <source>
        <dbReference type="ARBA" id="ARBA00023306"/>
    </source>
</evidence>
<dbReference type="PANTHER" id="PTHR45884:SF2">
    <property type="entry name" value="N-ACETYLTRANSFERASE ECO"/>
    <property type="match status" value="1"/>
</dbReference>
<dbReference type="InterPro" id="IPR028009">
    <property type="entry name" value="ESCO_Acetyltransf_dom"/>
</dbReference>